<evidence type="ECO:0000256" key="1">
    <source>
        <dbReference type="SAM" id="Phobius"/>
    </source>
</evidence>
<dbReference type="Pfam" id="PF13194">
    <property type="entry name" value="DUF4010"/>
    <property type="match status" value="1"/>
</dbReference>
<dbReference type="Pfam" id="PF02308">
    <property type="entry name" value="MgtC"/>
    <property type="match status" value="1"/>
</dbReference>
<gene>
    <name evidence="4" type="ORF">K1X11_022250</name>
</gene>
<reference evidence="4 5" key="1">
    <citation type="submission" date="2023-12" db="EMBL/GenBank/DDBJ databases">
        <title>Description of an unclassified Opitutus bacterium of Verrucomicrobiota.</title>
        <authorList>
            <person name="Zhang D.-F."/>
        </authorList>
    </citation>
    <scope>NUCLEOTIDE SEQUENCE [LARGE SCALE GENOMIC DNA]</scope>
    <source>
        <strain evidence="4 5">WL0086</strain>
    </source>
</reference>
<feature type="transmembrane region" description="Helical" evidence="1">
    <location>
        <begin position="145"/>
        <end position="165"/>
    </location>
</feature>
<keyword evidence="1" id="KW-0472">Membrane</keyword>
<evidence type="ECO:0000259" key="2">
    <source>
        <dbReference type="Pfam" id="PF02308"/>
    </source>
</evidence>
<evidence type="ECO:0000313" key="5">
    <source>
        <dbReference type="Proteomes" id="UP000738431"/>
    </source>
</evidence>
<feature type="transmembrane region" description="Helical" evidence="1">
    <location>
        <begin position="264"/>
        <end position="286"/>
    </location>
</feature>
<feature type="transmembrane region" description="Helical" evidence="1">
    <location>
        <begin position="203"/>
        <end position="222"/>
    </location>
</feature>
<sequence length="418" mass="43438">MPPTLAAIAASAALGALIGLIRQWSDQEKQQKDAVDFGGVRTHALWGMLGYLGGYGSTQGSWVLPVIIVVVSAHQILARWKSIEEGHGGGTSFAASLLTLLSGTLVAWGMTQAAVLVTALTMVMLGAKKPIHAWTRNFTSEDVRAALQFAAITGVILPLVPNRAMGPFDGFNPYSTWLMVVLISGVGFVGYVAMRVLGTKSGIVITSLLGGLASSTATTLAFSRRSKEEPALSVDYAFAISTACTVMVPRVVAVIAVLNPELALASALPLAAMTVPALLFAGWYLLSPRKRDQGPVDSPAVSNPLSLKTSIKFALLYAIFAFLVKAATQLDMQDSLLPLSFVSGLTDMDAIALSMAETQRNGSVVLDLAAKAVVMGAVANSVLKAGLAASLGARALRLPVALVLGSTAAIGAAAIFLF</sequence>
<dbReference type="PANTHER" id="PTHR39084:SF1">
    <property type="entry name" value="DUF4010 DOMAIN-CONTAINING PROTEIN"/>
    <property type="match status" value="1"/>
</dbReference>
<accession>A0ABZ1C897</accession>
<organism evidence="4 5">
    <name type="scientific">Actomonas aquatica</name>
    <dbReference type="NCBI Taxonomy" id="2866162"/>
    <lineage>
        <taxon>Bacteria</taxon>
        <taxon>Pseudomonadati</taxon>
        <taxon>Verrucomicrobiota</taxon>
        <taxon>Opitutia</taxon>
        <taxon>Opitutales</taxon>
        <taxon>Opitutaceae</taxon>
        <taxon>Actomonas</taxon>
    </lineage>
</organism>
<evidence type="ECO:0000259" key="3">
    <source>
        <dbReference type="Pfam" id="PF13194"/>
    </source>
</evidence>
<dbReference type="RefSeq" id="WP_221030292.1">
    <property type="nucleotide sequence ID" value="NZ_CP139781.1"/>
</dbReference>
<protein>
    <submittedName>
        <fullName evidence="4">DUF4010 domain-containing protein</fullName>
    </submittedName>
</protein>
<dbReference type="EMBL" id="CP139781">
    <property type="protein sequence ID" value="WRQ87547.1"/>
    <property type="molecule type" value="Genomic_DNA"/>
</dbReference>
<feature type="transmembrane region" description="Helical" evidence="1">
    <location>
        <begin position="234"/>
        <end position="258"/>
    </location>
</feature>
<keyword evidence="5" id="KW-1185">Reference proteome</keyword>
<dbReference type="PANTHER" id="PTHR39084">
    <property type="entry name" value="MEMBRANE PROTEIN-RELATED"/>
    <property type="match status" value="1"/>
</dbReference>
<keyword evidence="1" id="KW-0812">Transmembrane</keyword>
<proteinExistence type="predicted"/>
<dbReference type="InterPro" id="IPR025105">
    <property type="entry name" value="DUF4010"/>
</dbReference>
<dbReference type="Proteomes" id="UP000738431">
    <property type="component" value="Chromosome"/>
</dbReference>
<keyword evidence="1" id="KW-1133">Transmembrane helix</keyword>
<feature type="transmembrane region" description="Helical" evidence="1">
    <location>
        <begin position="177"/>
        <end position="197"/>
    </location>
</feature>
<feature type="transmembrane region" description="Helical" evidence="1">
    <location>
        <begin position="398"/>
        <end position="417"/>
    </location>
</feature>
<name>A0ABZ1C897_9BACT</name>
<feature type="domain" description="MgtC/SapB/SrpB/YhiD N-terminal" evidence="2">
    <location>
        <begin position="9"/>
        <end position="133"/>
    </location>
</feature>
<feature type="domain" description="DUF4010" evidence="3">
    <location>
        <begin position="181"/>
        <end position="392"/>
    </location>
</feature>
<dbReference type="InterPro" id="IPR049177">
    <property type="entry name" value="MgtC_SapB_SrpB_YhiD_N"/>
</dbReference>
<evidence type="ECO:0000313" key="4">
    <source>
        <dbReference type="EMBL" id="WRQ87547.1"/>
    </source>
</evidence>
<feature type="transmembrane region" description="Helical" evidence="1">
    <location>
        <begin position="92"/>
        <end position="125"/>
    </location>
</feature>